<gene>
    <name evidence="1" type="ORF">BG04_870</name>
</gene>
<dbReference type="GeneID" id="93644353"/>
<dbReference type="AlphaFoldDB" id="A0A0B6ALW6"/>
<dbReference type="KEGG" id="bmeg:BG04_870"/>
<evidence type="ECO:0008006" key="3">
    <source>
        <dbReference type="Google" id="ProtNLM"/>
    </source>
</evidence>
<proteinExistence type="predicted"/>
<dbReference type="Proteomes" id="UP000031829">
    <property type="component" value="Chromosome"/>
</dbReference>
<evidence type="ECO:0000313" key="1">
    <source>
        <dbReference type="EMBL" id="AJI24476.1"/>
    </source>
</evidence>
<protein>
    <recommendedName>
        <fullName evidence="3">Asp/Glu racemase</fullName>
    </recommendedName>
</protein>
<name>A0A0B6ALW6_PRIM2</name>
<sequence length="212" mass="23945">MKKIACLHAHHSNISYIEKALPFANCMHFVDPGLVHRVTADPKFAAESAAAKVEKQLKWMEECSADAILLTCTNYIALLPEAFTSDIPIIKIDEPYFHRICEIEEPQLIVFTNPETVEGTMKRLDEFAFHQNVKIKVRPVVIEGAFELVMTGNLKKYKQKVKHVLHELVKEHNSVVSVAQLSMVEAAAEVSDRIITPLQSLAEEVRKTIIRS</sequence>
<organism evidence="1 2">
    <name type="scientific">Priestia megaterium (strain ATCC 14581 / DSM 32 / CCUG 1817 / JCM 2506 / NBRC 15308 / NCIMB 9376 / NCTC 10342 / NRRL B-14308 / VKM B-512 / Ford 19)</name>
    <name type="common">Bacillus megaterium</name>
    <dbReference type="NCBI Taxonomy" id="1348623"/>
    <lineage>
        <taxon>Bacteria</taxon>
        <taxon>Bacillati</taxon>
        <taxon>Bacillota</taxon>
        <taxon>Bacilli</taxon>
        <taxon>Bacillales</taxon>
        <taxon>Bacillaceae</taxon>
        <taxon>Priestia</taxon>
    </lineage>
</organism>
<reference evidence="1 2" key="1">
    <citation type="journal article" date="2015" name="Genome Announc.">
        <title>Complete genome sequences for 35 biothreat assay-relevant bacillus species.</title>
        <authorList>
            <person name="Johnson S.L."/>
            <person name="Daligault H.E."/>
            <person name="Davenport K.W."/>
            <person name="Jaissle J."/>
            <person name="Frey K.G."/>
            <person name="Ladner J.T."/>
            <person name="Broomall S.M."/>
            <person name="Bishop-Lilly K.A."/>
            <person name="Bruce D.C."/>
            <person name="Gibbons H.S."/>
            <person name="Coyne S.R."/>
            <person name="Lo C.C."/>
            <person name="Meincke L."/>
            <person name="Munk A.C."/>
            <person name="Koroleva G.I."/>
            <person name="Rosenzweig C.N."/>
            <person name="Palacios G.F."/>
            <person name="Redden C.L."/>
            <person name="Minogue T.D."/>
            <person name="Chain P.S."/>
        </authorList>
    </citation>
    <scope>NUCLEOTIDE SEQUENCE [LARGE SCALE GENOMIC DNA]</scope>
    <source>
        <strain evidence="2">ATCC 14581 / DSM 32 / JCM 2506 / NBRC 15308 / NCIMB 9376 / NCTC 10342 / NRRL B-14308 / VKM B-512</strain>
    </source>
</reference>
<dbReference type="EMBL" id="CP009920">
    <property type="protein sequence ID" value="AJI24476.1"/>
    <property type="molecule type" value="Genomic_DNA"/>
</dbReference>
<dbReference type="RefSeq" id="WP_034649478.1">
    <property type="nucleotide sequence ID" value="NZ_BCVB01000001.1"/>
</dbReference>
<dbReference type="HOGENOM" id="CLU_1297746_0_0_9"/>
<accession>A0A0B6ALW6</accession>
<evidence type="ECO:0000313" key="2">
    <source>
        <dbReference type="Proteomes" id="UP000031829"/>
    </source>
</evidence>